<name>A0AAW1KQN1_POPJA</name>
<accession>A0AAW1KQN1</accession>
<proteinExistence type="predicted"/>
<keyword evidence="2" id="KW-1185">Reference proteome</keyword>
<dbReference type="AlphaFoldDB" id="A0AAW1KQN1"/>
<organism evidence="1 2">
    <name type="scientific">Popillia japonica</name>
    <name type="common">Japanese beetle</name>
    <dbReference type="NCBI Taxonomy" id="7064"/>
    <lineage>
        <taxon>Eukaryota</taxon>
        <taxon>Metazoa</taxon>
        <taxon>Ecdysozoa</taxon>
        <taxon>Arthropoda</taxon>
        <taxon>Hexapoda</taxon>
        <taxon>Insecta</taxon>
        <taxon>Pterygota</taxon>
        <taxon>Neoptera</taxon>
        <taxon>Endopterygota</taxon>
        <taxon>Coleoptera</taxon>
        <taxon>Polyphaga</taxon>
        <taxon>Scarabaeiformia</taxon>
        <taxon>Scarabaeidae</taxon>
        <taxon>Rutelinae</taxon>
        <taxon>Popillia</taxon>
    </lineage>
</organism>
<comment type="caution">
    <text evidence="1">The sequence shown here is derived from an EMBL/GenBank/DDBJ whole genome shotgun (WGS) entry which is preliminary data.</text>
</comment>
<reference evidence="1 2" key="1">
    <citation type="journal article" date="2024" name="BMC Genomics">
        <title>De novo assembly and annotation of Popillia japonica's genome with initial clues to its potential as an invasive pest.</title>
        <authorList>
            <person name="Cucini C."/>
            <person name="Boschi S."/>
            <person name="Funari R."/>
            <person name="Cardaioli E."/>
            <person name="Iannotti N."/>
            <person name="Marturano G."/>
            <person name="Paoli F."/>
            <person name="Bruttini M."/>
            <person name="Carapelli A."/>
            <person name="Frati F."/>
            <person name="Nardi F."/>
        </authorList>
    </citation>
    <scope>NUCLEOTIDE SEQUENCE [LARGE SCALE GENOMIC DNA]</scope>
    <source>
        <strain evidence="1">DMR45628</strain>
    </source>
</reference>
<sequence>MRISFEQFCVLVAEFSTEGCENYLANEWVSIPLQRQCSRNNNSHCDDTNKHENCNSIPIPTVDTHNNYTMENGYDHASDIYLGGSCNSANMWREQAVSLIKKRGLRYYNPAVREADRYRFDADVVGNNLNSIFGYATANSDGGAGPLPFRRGRGRQQS</sequence>
<dbReference type="Proteomes" id="UP001458880">
    <property type="component" value="Unassembled WGS sequence"/>
</dbReference>
<evidence type="ECO:0000313" key="2">
    <source>
        <dbReference type="Proteomes" id="UP001458880"/>
    </source>
</evidence>
<protein>
    <submittedName>
        <fullName evidence="1">Uncharacterized protein</fullName>
    </submittedName>
</protein>
<gene>
    <name evidence="1" type="ORF">QE152_g19642</name>
</gene>
<dbReference type="EMBL" id="JASPKY010000187">
    <property type="protein sequence ID" value="KAK9722527.1"/>
    <property type="molecule type" value="Genomic_DNA"/>
</dbReference>
<dbReference type="PANTHER" id="PTHR36300:SF1">
    <property type="entry name" value="RAW, ISOFORM A"/>
    <property type="match status" value="1"/>
</dbReference>
<dbReference type="GO" id="GO:0005886">
    <property type="term" value="C:plasma membrane"/>
    <property type="evidence" value="ECO:0007669"/>
    <property type="project" value="TreeGrafter"/>
</dbReference>
<dbReference type="PANTHER" id="PTHR36300">
    <property type="entry name" value="RAW, ISOFORM A"/>
    <property type="match status" value="1"/>
</dbReference>
<evidence type="ECO:0000313" key="1">
    <source>
        <dbReference type="EMBL" id="KAK9722527.1"/>
    </source>
</evidence>